<dbReference type="NCBIfam" id="TIGR01552">
    <property type="entry name" value="phd_fam"/>
    <property type="match status" value="1"/>
</dbReference>
<dbReference type="EMBL" id="OMOF01000678">
    <property type="protein sequence ID" value="SPF53853.1"/>
    <property type="molecule type" value="Genomic_DNA"/>
</dbReference>
<evidence type="ECO:0000313" key="3">
    <source>
        <dbReference type="EMBL" id="SPF53853.1"/>
    </source>
</evidence>
<accession>A0A2U3LPJ9</accession>
<comment type="similarity">
    <text evidence="1 2">Belongs to the phD/YefM antitoxin family.</text>
</comment>
<evidence type="ECO:0000313" key="4">
    <source>
        <dbReference type="Proteomes" id="UP000238916"/>
    </source>
</evidence>
<dbReference type="Pfam" id="PF02604">
    <property type="entry name" value="PhdYeFM_antitox"/>
    <property type="match status" value="1"/>
</dbReference>
<comment type="function">
    <text evidence="2">Antitoxin component of a type II toxin-antitoxin (TA) system.</text>
</comment>
<dbReference type="InterPro" id="IPR006442">
    <property type="entry name" value="Antitoxin_Phd/YefM"/>
</dbReference>
<dbReference type="Gene3D" id="3.40.1620.10">
    <property type="entry name" value="YefM-like domain"/>
    <property type="match status" value="1"/>
</dbReference>
<gene>
    <name evidence="3" type="ORF">SBF1_7090005</name>
</gene>
<proteinExistence type="inferred from homology"/>
<evidence type="ECO:0000256" key="1">
    <source>
        <dbReference type="ARBA" id="ARBA00009981"/>
    </source>
</evidence>
<protein>
    <recommendedName>
        <fullName evidence="2">Antitoxin</fullName>
    </recommendedName>
</protein>
<name>A0A2U3LPJ9_9FIRM</name>
<sequence length="107" mass="12074">MIQFDYIDISESGDTLEASIRPSADLRNHYSEISRQCRESRDAVIITVNGRGDTAVLGLQDYYQMKSELELLRTLAEAEDDVKHGKVAPIQNSFDDLRASLLERKNG</sequence>
<evidence type="ECO:0000256" key="2">
    <source>
        <dbReference type="RuleBase" id="RU362080"/>
    </source>
</evidence>
<organism evidence="3 4">
    <name type="scientific">Candidatus Desulfosporosinus infrequens</name>
    <dbReference type="NCBI Taxonomy" id="2043169"/>
    <lineage>
        <taxon>Bacteria</taxon>
        <taxon>Bacillati</taxon>
        <taxon>Bacillota</taxon>
        <taxon>Clostridia</taxon>
        <taxon>Eubacteriales</taxon>
        <taxon>Desulfitobacteriaceae</taxon>
        <taxon>Desulfosporosinus</taxon>
    </lineage>
</organism>
<dbReference type="SUPFAM" id="SSF143120">
    <property type="entry name" value="YefM-like"/>
    <property type="match status" value="1"/>
</dbReference>
<dbReference type="Proteomes" id="UP000238916">
    <property type="component" value="Unassembled WGS sequence"/>
</dbReference>
<dbReference type="AlphaFoldDB" id="A0A2U3LPJ9"/>
<dbReference type="InterPro" id="IPR036165">
    <property type="entry name" value="YefM-like_sf"/>
</dbReference>
<reference evidence="4" key="1">
    <citation type="submission" date="2018-02" db="EMBL/GenBank/DDBJ databases">
        <authorList>
            <person name="Hausmann B."/>
        </authorList>
    </citation>
    <scope>NUCLEOTIDE SEQUENCE [LARGE SCALE GENOMIC DNA]</scope>
    <source>
        <strain evidence="4">Peat soil MAG SbF1</strain>
    </source>
</reference>